<organism evidence="1 2">
    <name type="scientific">Clostridium perfringens</name>
    <dbReference type="NCBI Taxonomy" id="1502"/>
    <lineage>
        <taxon>Bacteria</taxon>
        <taxon>Bacillati</taxon>
        <taxon>Bacillota</taxon>
        <taxon>Clostridia</taxon>
        <taxon>Eubacteriales</taxon>
        <taxon>Clostridiaceae</taxon>
        <taxon>Clostridium</taxon>
    </lineage>
</organism>
<feature type="non-terminal residue" evidence="1">
    <location>
        <position position="63"/>
    </location>
</feature>
<reference evidence="1" key="1">
    <citation type="submission" date="2019-11" db="EMBL/GenBank/DDBJ databases">
        <title>Characterization of Clostridium perfringens isolates from swine manure treated agricultural soils.</title>
        <authorList>
            <person name="Wushke S.T."/>
        </authorList>
    </citation>
    <scope>NUCLEOTIDE SEQUENCE</scope>
    <source>
        <strain evidence="1">X62</strain>
    </source>
</reference>
<dbReference type="Proteomes" id="UP001288944">
    <property type="component" value="Unassembled WGS sequence"/>
</dbReference>
<comment type="caution">
    <text evidence="1">The sequence shown here is derived from an EMBL/GenBank/DDBJ whole genome shotgun (WGS) entry which is preliminary data.</text>
</comment>
<proteinExistence type="predicted"/>
<protein>
    <submittedName>
        <fullName evidence="1">Uncharacterized protein</fullName>
    </submittedName>
</protein>
<dbReference type="EMBL" id="WNUR01001400">
    <property type="protein sequence ID" value="MDZ7543620.1"/>
    <property type="molecule type" value="Genomic_DNA"/>
</dbReference>
<name>A0AAW9KR83_CLOPF</name>
<accession>A0AAW9KR83</accession>
<evidence type="ECO:0000313" key="1">
    <source>
        <dbReference type="EMBL" id="MDZ7543620.1"/>
    </source>
</evidence>
<sequence>MSTMPAYYTEMIEHAVHKTAVKQNDQSLNFIFITDPHHTLGGNQIFAAQAIQRLAETLPLDFI</sequence>
<evidence type="ECO:0000313" key="2">
    <source>
        <dbReference type="Proteomes" id="UP001288944"/>
    </source>
</evidence>
<dbReference type="AlphaFoldDB" id="A0AAW9KR83"/>
<gene>
    <name evidence="1" type="ORF">GNF83_21125</name>
</gene>